<dbReference type="Pfam" id="PF14379">
    <property type="entry name" value="Myb_CC_LHEQLE"/>
    <property type="match status" value="1"/>
</dbReference>
<evidence type="ECO:0000313" key="10">
    <source>
        <dbReference type="RefSeq" id="XP_015875534.2"/>
    </source>
</evidence>
<evidence type="ECO:0000256" key="5">
    <source>
        <dbReference type="ARBA" id="ARBA00023163"/>
    </source>
</evidence>
<evidence type="ECO:0000313" key="11">
    <source>
        <dbReference type="RefSeq" id="XP_015875535.2"/>
    </source>
</evidence>
<keyword evidence="4" id="KW-0175">Coiled coil</keyword>
<evidence type="ECO:0000259" key="8">
    <source>
        <dbReference type="PROSITE" id="PS51294"/>
    </source>
</evidence>
<dbReference type="InterPro" id="IPR009057">
    <property type="entry name" value="Homeodomain-like_sf"/>
</dbReference>
<accession>A0A6P3ZD09</accession>
<protein>
    <submittedName>
        <fullName evidence="10 11">Protein PHR1-LIKE 1 isoform X1</fullName>
    </submittedName>
</protein>
<dbReference type="NCBIfam" id="TIGR01557">
    <property type="entry name" value="myb_SHAQKYF"/>
    <property type="match status" value="1"/>
</dbReference>
<dbReference type="GO" id="GO:0005634">
    <property type="term" value="C:nucleus"/>
    <property type="evidence" value="ECO:0007669"/>
    <property type="project" value="UniProtKB-SubCell"/>
</dbReference>
<evidence type="ECO:0000256" key="1">
    <source>
        <dbReference type="ARBA" id="ARBA00004123"/>
    </source>
</evidence>
<reference evidence="10 11" key="1">
    <citation type="submission" date="2025-05" db="UniProtKB">
        <authorList>
            <consortium name="RefSeq"/>
        </authorList>
    </citation>
    <scope>IDENTIFICATION</scope>
    <source>
        <tissue evidence="10 11">Seedling</tissue>
    </source>
</reference>
<keyword evidence="5" id="KW-0804">Transcription</keyword>
<keyword evidence="3" id="KW-0805">Transcription regulation</keyword>
<evidence type="ECO:0000256" key="6">
    <source>
        <dbReference type="ARBA" id="ARBA00023242"/>
    </source>
</evidence>
<feature type="compositionally biased region" description="Polar residues" evidence="7">
    <location>
        <begin position="413"/>
        <end position="434"/>
    </location>
</feature>
<dbReference type="SUPFAM" id="SSF46689">
    <property type="entry name" value="Homeodomain-like"/>
    <property type="match status" value="1"/>
</dbReference>
<dbReference type="InterPro" id="IPR046955">
    <property type="entry name" value="PHR1-like"/>
</dbReference>
<evidence type="ECO:0000256" key="7">
    <source>
        <dbReference type="SAM" id="MobiDB-lite"/>
    </source>
</evidence>
<dbReference type="GeneID" id="107412302"/>
<dbReference type="PANTHER" id="PTHR31499">
    <property type="entry name" value="MYB FAMILY TRANSCRIPTION FACTOR PHL11"/>
    <property type="match status" value="1"/>
</dbReference>
<dbReference type="RefSeq" id="XP_015875534.2">
    <property type="nucleotide sequence ID" value="XM_016020048.4"/>
</dbReference>
<feature type="compositionally biased region" description="Basic and acidic residues" evidence="7">
    <location>
        <begin position="435"/>
        <end position="451"/>
    </location>
</feature>
<dbReference type="Gene3D" id="1.10.10.60">
    <property type="entry name" value="Homeodomain-like"/>
    <property type="match status" value="1"/>
</dbReference>
<proteinExistence type="inferred from homology"/>
<evidence type="ECO:0000313" key="12">
    <source>
        <dbReference type="RefSeq" id="XP_048324824.1"/>
    </source>
</evidence>
<dbReference type="AlphaFoldDB" id="A0A6P3ZD09"/>
<feature type="compositionally biased region" description="Polar residues" evidence="7">
    <location>
        <begin position="315"/>
        <end position="325"/>
    </location>
</feature>
<evidence type="ECO:0000256" key="2">
    <source>
        <dbReference type="ARBA" id="ARBA00006783"/>
    </source>
</evidence>
<evidence type="ECO:0000313" key="9">
    <source>
        <dbReference type="Proteomes" id="UP001652623"/>
    </source>
</evidence>
<comment type="similarity">
    <text evidence="2">Belongs to the MYB-CC family.</text>
</comment>
<dbReference type="PROSITE" id="PS51294">
    <property type="entry name" value="HTH_MYB"/>
    <property type="match status" value="1"/>
</dbReference>
<dbReference type="InterPro" id="IPR001005">
    <property type="entry name" value="SANT/Myb"/>
</dbReference>
<dbReference type="InterPro" id="IPR025756">
    <property type="entry name" value="Myb_CC_LHEQLE"/>
</dbReference>
<keyword evidence="6" id="KW-0539">Nucleus</keyword>
<dbReference type="Pfam" id="PF00249">
    <property type="entry name" value="Myb_DNA-binding"/>
    <property type="match status" value="1"/>
</dbReference>
<keyword evidence="9" id="KW-1185">Reference proteome</keyword>
<organism evidence="9 10">
    <name type="scientific">Ziziphus jujuba</name>
    <name type="common">Chinese jujube</name>
    <name type="synonym">Ziziphus sativa</name>
    <dbReference type="NCBI Taxonomy" id="326968"/>
    <lineage>
        <taxon>Eukaryota</taxon>
        <taxon>Viridiplantae</taxon>
        <taxon>Streptophyta</taxon>
        <taxon>Embryophyta</taxon>
        <taxon>Tracheophyta</taxon>
        <taxon>Spermatophyta</taxon>
        <taxon>Magnoliopsida</taxon>
        <taxon>eudicotyledons</taxon>
        <taxon>Gunneridae</taxon>
        <taxon>Pentapetalae</taxon>
        <taxon>rosids</taxon>
        <taxon>fabids</taxon>
        <taxon>Rosales</taxon>
        <taxon>Rhamnaceae</taxon>
        <taxon>Paliureae</taxon>
        <taxon>Ziziphus</taxon>
    </lineage>
</organism>
<dbReference type="RefSeq" id="XP_048324824.1">
    <property type="nucleotide sequence ID" value="XM_048468867.2"/>
</dbReference>
<evidence type="ECO:0000256" key="3">
    <source>
        <dbReference type="ARBA" id="ARBA00023015"/>
    </source>
</evidence>
<dbReference type="GO" id="GO:0003700">
    <property type="term" value="F:DNA-binding transcription factor activity"/>
    <property type="evidence" value="ECO:0007669"/>
    <property type="project" value="InterPro"/>
</dbReference>
<dbReference type="RefSeq" id="XP_015875535.2">
    <property type="nucleotide sequence ID" value="XM_016020049.4"/>
</dbReference>
<dbReference type="GO" id="GO:0003677">
    <property type="term" value="F:DNA binding"/>
    <property type="evidence" value="ECO:0007669"/>
    <property type="project" value="InterPro"/>
</dbReference>
<gene>
    <name evidence="10 11 12" type="primary">LOC107412302</name>
</gene>
<name>A0A6P3ZD09_ZIZJJ</name>
<feature type="region of interest" description="Disordered" evidence="7">
    <location>
        <begin position="379"/>
        <end position="463"/>
    </location>
</feature>
<comment type="subcellular location">
    <subcellularLocation>
        <location evidence="1">Nucleus</location>
    </subcellularLocation>
</comment>
<dbReference type="InterPro" id="IPR017930">
    <property type="entry name" value="Myb_dom"/>
</dbReference>
<feature type="region of interest" description="Disordered" evidence="7">
    <location>
        <begin position="307"/>
        <end position="326"/>
    </location>
</feature>
<dbReference type="PANTHER" id="PTHR31499:SF80">
    <property type="entry name" value="HTH MYB-TYPE DOMAIN-CONTAINING PROTEIN"/>
    <property type="match status" value="1"/>
</dbReference>
<feature type="domain" description="HTH myb-type" evidence="8">
    <location>
        <begin position="252"/>
        <end position="310"/>
    </location>
</feature>
<feature type="compositionally biased region" description="Polar residues" evidence="7">
    <location>
        <begin position="384"/>
        <end position="403"/>
    </location>
</feature>
<dbReference type="Proteomes" id="UP001652623">
    <property type="component" value="Chromosome 10"/>
</dbReference>
<dbReference type="InterPro" id="IPR006447">
    <property type="entry name" value="Myb_dom_plants"/>
</dbReference>
<sequence>MRPALFIQRSDANQLSNLVASEAKSLSFPVLSTSSEDKFPKLPDAYQPCSQSELMPNPTSRQASALSSSGGTCGHLFSSPSIFPNGSNVSSVFPYERRPQNFPLISQSNDGKALQSIHASHSEMLSTPLINHTEENKDVTWCPDSIQDFLDFPEMASVQNGPIESSTGGVMTYGDHAEKTDWPDWDQFPTDEVLDQYLAGFPDDVNTEDSKPKVLEQSSETLIQQPQTDHHQPLQAAEICSVPDPSSTAPSNKPRMRWTQELHESFVEAVHKLGGSERATPKGILNLMKVEGLTIYHVKSHLQKYRTARYKPESSEGNSEKNTTLPEEMKSLDAKASMGITEALRLQVELQKRLHDQLENQRKLQLQIEEQGKTLQKMFEQHRNASSSTLDDTNASLSINGKSETTEQDHSKTGNSTGSANTTQESSQEASLKQKSLETEAGEKPDPRDSETGSPATKRARSG</sequence>
<evidence type="ECO:0000256" key="4">
    <source>
        <dbReference type="ARBA" id="ARBA00023054"/>
    </source>
</evidence>